<dbReference type="EnsemblMetazoa" id="GBRI027418-RA">
    <property type="protein sequence ID" value="GBRI027418-PA"/>
    <property type="gene ID" value="GBRI027418"/>
</dbReference>
<keyword evidence="2" id="KW-1185">Reference proteome</keyword>
<protein>
    <submittedName>
        <fullName evidence="1">Uncharacterized protein</fullName>
    </submittedName>
</protein>
<reference evidence="2" key="1">
    <citation type="submission" date="2014-03" db="EMBL/GenBank/DDBJ databases">
        <authorList>
            <person name="Aksoy S."/>
            <person name="Warren W."/>
            <person name="Wilson R.K."/>
        </authorList>
    </citation>
    <scope>NUCLEOTIDE SEQUENCE [LARGE SCALE GENOMIC DNA]</scope>
    <source>
        <strain evidence="2">IAEA</strain>
    </source>
</reference>
<proteinExistence type="predicted"/>
<dbReference type="VEuPathDB" id="VectorBase:GBRI027418"/>
<name>A0A1A9WPR5_9MUSC</name>
<reference evidence="1" key="2">
    <citation type="submission" date="2020-05" db="UniProtKB">
        <authorList>
            <consortium name="EnsemblMetazoa"/>
        </authorList>
    </citation>
    <scope>IDENTIFICATION</scope>
    <source>
        <strain evidence="1">IAEA</strain>
    </source>
</reference>
<evidence type="ECO:0000313" key="2">
    <source>
        <dbReference type="Proteomes" id="UP000091820"/>
    </source>
</evidence>
<evidence type="ECO:0000313" key="1">
    <source>
        <dbReference type="EnsemblMetazoa" id="GBRI027418-PA"/>
    </source>
</evidence>
<accession>A0A1A9WPR5</accession>
<organism evidence="1 2">
    <name type="scientific">Glossina brevipalpis</name>
    <dbReference type="NCBI Taxonomy" id="37001"/>
    <lineage>
        <taxon>Eukaryota</taxon>
        <taxon>Metazoa</taxon>
        <taxon>Ecdysozoa</taxon>
        <taxon>Arthropoda</taxon>
        <taxon>Hexapoda</taxon>
        <taxon>Insecta</taxon>
        <taxon>Pterygota</taxon>
        <taxon>Neoptera</taxon>
        <taxon>Endopterygota</taxon>
        <taxon>Diptera</taxon>
        <taxon>Brachycera</taxon>
        <taxon>Muscomorpha</taxon>
        <taxon>Hippoboscoidea</taxon>
        <taxon>Glossinidae</taxon>
        <taxon>Glossina</taxon>
    </lineage>
</organism>
<dbReference type="Proteomes" id="UP000091820">
    <property type="component" value="Unassembled WGS sequence"/>
</dbReference>
<dbReference type="AlphaFoldDB" id="A0A1A9WPR5"/>
<sequence length="126" mass="14839">MLMRYGVMSKMLLEEIIPYRSLIDTESIRSIKPLSSFSNKALFDVFQYHKIPNLPVENRNQFELIEGIKENSSHESLYKNEIQLKESKYVMLYSKLRALLLLKLGLKDLLFEIIIIPGFLDRSREI</sequence>